<dbReference type="InterPro" id="IPR027417">
    <property type="entry name" value="P-loop_NTPase"/>
</dbReference>
<organism evidence="5 6">
    <name type="scientific">Sporosarcina ureilytica</name>
    <dbReference type="NCBI Taxonomy" id="298596"/>
    <lineage>
        <taxon>Bacteria</taxon>
        <taxon>Bacillati</taxon>
        <taxon>Bacillota</taxon>
        <taxon>Bacilli</taxon>
        <taxon>Bacillales</taxon>
        <taxon>Caryophanaceae</taxon>
        <taxon>Sporosarcina</taxon>
    </lineage>
</organism>
<dbReference type="SMART" id="SM00382">
    <property type="entry name" value="AAA"/>
    <property type="match status" value="1"/>
</dbReference>
<dbReference type="EMBL" id="CP017560">
    <property type="protein sequence ID" value="AOV07847.1"/>
    <property type="molecule type" value="Genomic_DNA"/>
</dbReference>
<comment type="similarity">
    <text evidence="1">Belongs to the GSP E family.</text>
</comment>
<dbReference type="CDD" id="cd01129">
    <property type="entry name" value="PulE-GspE-like"/>
    <property type="match status" value="1"/>
</dbReference>
<keyword evidence="6" id="KW-1185">Reference proteome</keyword>
<proteinExistence type="inferred from homology"/>
<reference evidence="5 6" key="1">
    <citation type="submission" date="2016-09" db="EMBL/GenBank/DDBJ databases">
        <title>Complete genome sequence of the Lysinibacillus sphaericus LMG 22257, a specie of Bacillus with ureolytic activity that can effectively biodeposit calcium carbonate.</title>
        <authorList>
            <person name="Yan W."/>
        </authorList>
    </citation>
    <scope>NUCLEOTIDE SEQUENCE [LARGE SCALE GENOMIC DNA]</scope>
    <source>
        <strain evidence="5 6">LMG 22257</strain>
    </source>
</reference>
<sequence>MDKKENVIERRCNNLLEQAVLENATDVHLIPSSKGYDVNFNQGAKLTKVGSLPPQLADRMISFYKFLSSLDISDKRKPQSGSFHKMMHEENFSFRVSTIPAIHYQESVVIRIQKHNRIVPIEQLCLEKEWADTLRQATAMPQGLILLSGPTGSGKTTTMYSLTSHCAHNLNRHVITLEDPVENKHAHLLQIQVNESAGMTYSTGLKAILRHSPDVIMLGEIRDSETAKIAVSASLTGHLVFSTVHSKDPVGTIYRMLDFGVSLEELRQTVICISTQRLIIKKNGEMGAVFEMIANEAIEVVLDSIKKGERFTYPVEKKMTLLLQKYSQSQSNNEK</sequence>
<dbReference type="SUPFAM" id="SSF52540">
    <property type="entry name" value="P-loop containing nucleoside triphosphate hydrolases"/>
    <property type="match status" value="1"/>
</dbReference>
<accession>A0A1D8JGL1</accession>
<dbReference type="Gene3D" id="3.40.50.300">
    <property type="entry name" value="P-loop containing nucleotide triphosphate hydrolases"/>
    <property type="match status" value="1"/>
</dbReference>
<evidence type="ECO:0000256" key="2">
    <source>
        <dbReference type="ARBA" id="ARBA00022741"/>
    </source>
</evidence>
<dbReference type="NCBIfam" id="NF041000">
    <property type="entry name" value="ATPase_ComGA"/>
    <property type="match status" value="1"/>
</dbReference>
<dbReference type="Proteomes" id="UP000185746">
    <property type="component" value="Chromosome"/>
</dbReference>
<dbReference type="GO" id="GO:0016887">
    <property type="term" value="F:ATP hydrolysis activity"/>
    <property type="evidence" value="ECO:0007669"/>
    <property type="project" value="TreeGrafter"/>
</dbReference>
<evidence type="ECO:0000313" key="5">
    <source>
        <dbReference type="EMBL" id="AOV07847.1"/>
    </source>
</evidence>
<dbReference type="InterPro" id="IPR001482">
    <property type="entry name" value="T2SS/T4SS_dom"/>
</dbReference>
<dbReference type="PROSITE" id="PS00662">
    <property type="entry name" value="T2SP_E"/>
    <property type="match status" value="1"/>
</dbReference>
<evidence type="ECO:0000313" key="6">
    <source>
        <dbReference type="Proteomes" id="UP000185746"/>
    </source>
</evidence>
<evidence type="ECO:0000256" key="3">
    <source>
        <dbReference type="ARBA" id="ARBA00022840"/>
    </source>
</evidence>
<dbReference type="InterPro" id="IPR003593">
    <property type="entry name" value="AAA+_ATPase"/>
</dbReference>
<dbReference type="AlphaFoldDB" id="A0A1D8JGL1"/>
<dbReference type="GO" id="GO:0005886">
    <property type="term" value="C:plasma membrane"/>
    <property type="evidence" value="ECO:0007669"/>
    <property type="project" value="TreeGrafter"/>
</dbReference>
<dbReference type="PANTHER" id="PTHR30258">
    <property type="entry name" value="TYPE II SECRETION SYSTEM PROTEIN GSPE-RELATED"/>
    <property type="match status" value="1"/>
</dbReference>
<evidence type="ECO:0000256" key="1">
    <source>
        <dbReference type="ARBA" id="ARBA00006611"/>
    </source>
</evidence>
<keyword evidence="2" id="KW-0547">Nucleotide-binding</keyword>
<keyword evidence="3" id="KW-0067">ATP-binding</keyword>
<gene>
    <name evidence="5" type="ORF">BI350_10085</name>
</gene>
<dbReference type="GO" id="GO:0005524">
    <property type="term" value="F:ATP binding"/>
    <property type="evidence" value="ECO:0007669"/>
    <property type="project" value="UniProtKB-KW"/>
</dbReference>
<feature type="domain" description="Bacterial type II secretion system protein E" evidence="4">
    <location>
        <begin position="209"/>
        <end position="223"/>
    </location>
</feature>
<protein>
    <submittedName>
        <fullName evidence="5">Competence protein ComG</fullName>
    </submittedName>
</protein>
<dbReference type="PANTHER" id="PTHR30258:SF2">
    <property type="entry name" value="COMG OPERON PROTEIN 1"/>
    <property type="match status" value="1"/>
</dbReference>
<dbReference type="RefSeq" id="WP_075527993.1">
    <property type="nucleotide sequence ID" value="NZ_CP017560.1"/>
</dbReference>
<dbReference type="KEGG" id="surl:BI350_10085"/>
<evidence type="ECO:0000259" key="4">
    <source>
        <dbReference type="PROSITE" id="PS00662"/>
    </source>
</evidence>
<name>A0A1D8JGL1_9BACL</name>
<dbReference type="InterPro" id="IPR047667">
    <property type="entry name" value="ATPase_ComGA"/>
</dbReference>
<dbReference type="Pfam" id="PF00437">
    <property type="entry name" value="T2SSE"/>
    <property type="match status" value="1"/>
</dbReference>
<dbReference type="Gene3D" id="3.30.450.90">
    <property type="match status" value="1"/>
</dbReference>